<dbReference type="PANTHER" id="PTHR12993">
    <property type="entry name" value="N-ACETYLGLUCOSAMINYL-PHOSPHATIDYLINOSITOL DE-N-ACETYLASE-RELATED"/>
    <property type="match status" value="1"/>
</dbReference>
<dbReference type="RefSeq" id="WP_290000083.1">
    <property type="nucleotide sequence ID" value="NZ_JAUEPH010000004.1"/>
</dbReference>
<dbReference type="PANTHER" id="PTHR12993:SF11">
    <property type="entry name" value="N-ACETYLGLUCOSAMINYL-PHOSPHATIDYLINOSITOL DE-N-ACETYLASE"/>
    <property type="match status" value="1"/>
</dbReference>
<dbReference type="SUPFAM" id="SSF102588">
    <property type="entry name" value="LmbE-like"/>
    <property type="match status" value="1"/>
</dbReference>
<sequence length="285" mass="32266">MKKGLKILGLILGIFILISPFLLIQFGKNALNDNGVPLIPELSPANTKQRIMAFFPHPDDEVTVSGTLIDLKRKGHEVFLVTLTKGEAGSSPENYPPDKLKEIRTQEMKNSAQILEVDSLFLLDYEDGGLSLLGQDSLEALTLSWIKDLNPDIILSYDSKVGLYGHEDHRLTGLAVENVFLSHIGDPGFSPKALYQVTLSNKQIKLALELSEGFRNNYPKEKDSGLPKPDFAVNIQPYFDTKLEVMKAHHSQRHVLSDLMPWHDQIPVWIYSRIFDREYYHEVKK</sequence>
<gene>
    <name evidence="2" type="ORF">QVH07_10045</name>
</gene>
<organism evidence="2 3">
    <name type="scientific">Algoriphagus sediminis</name>
    <dbReference type="NCBI Taxonomy" id="3057113"/>
    <lineage>
        <taxon>Bacteria</taxon>
        <taxon>Pseudomonadati</taxon>
        <taxon>Bacteroidota</taxon>
        <taxon>Cytophagia</taxon>
        <taxon>Cytophagales</taxon>
        <taxon>Cyclobacteriaceae</taxon>
        <taxon>Algoriphagus</taxon>
    </lineage>
</organism>
<dbReference type="InterPro" id="IPR024078">
    <property type="entry name" value="LmbE-like_dom_sf"/>
</dbReference>
<keyword evidence="1" id="KW-0812">Transmembrane</keyword>
<accession>A0ABT7YDD5</accession>
<comment type="caution">
    <text evidence="2">The sequence shown here is derived from an EMBL/GenBank/DDBJ whole genome shotgun (WGS) entry which is preliminary data.</text>
</comment>
<protein>
    <submittedName>
        <fullName evidence="2">PIG-L deacetylase family protein</fullName>
    </submittedName>
</protein>
<reference evidence="2" key="1">
    <citation type="submission" date="2023-06" db="EMBL/GenBank/DDBJ databases">
        <title>Robiginitalea aurantiacus sp. nov. and Algoriphagus sediminis sp. nov., isolated from coastal sediment.</title>
        <authorList>
            <person name="Zhou Z.Y."/>
            <person name="An J."/>
            <person name="Jia Y.W."/>
            <person name="Du Z.J."/>
        </authorList>
    </citation>
    <scope>NUCLEOTIDE SEQUENCE</scope>
    <source>
        <strain evidence="2">C2-7</strain>
    </source>
</reference>
<keyword evidence="1" id="KW-0472">Membrane</keyword>
<evidence type="ECO:0000313" key="3">
    <source>
        <dbReference type="Proteomes" id="UP001171916"/>
    </source>
</evidence>
<proteinExistence type="predicted"/>
<dbReference type="Proteomes" id="UP001171916">
    <property type="component" value="Unassembled WGS sequence"/>
</dbReference>
<dbReference type="InterPro" id="IPR003737">
    <property type="entry name" value="GlcNAc_PI_deacetylase-related"/>
</dbReference>
<keyword evidence="1" id="KW-1133">Transmembrane helix</keyword>
<feature type="transmembrane region" description="Helical" evidence="1">
    <location>
        <begin position="7"/>
        <end position="27"/>
    </location>
</feature>
<name>A0ABT7YDD5_9BACT</name>
<dbReference type="Pfam" id="PF02585">
    <property type="entry name" value="PIG-L"/>
    <property type="match status" value="1"/>
</dbReference>
<evidence type="ECO:0000256" key="1">
    <source>
        <dbReference type="SAM" id="Phobius"/>
    </source>
</evidence>
<keyword evidence="3" id="KW-1185">Reference proteome</keyword>
<evidence type="ECO:0000313" key="2">
    <source>
        <dbReference type="EMBL" id="MDN3204493.1"/>
    </source>
</evidence>
<dbReference type="EMBL" id="JAUEPH010000004">
    <property type="protein sequence ID" value="MDN3204493.1"/>
    <property type="molecule type" value="Genomic_DNA"/>
</dbReference>
<dbReference type="Gene3D" id="3.40.50.10320">
    <property type="entry name" value="LmbE-like"/>
    <property type="match status" value="1"/>
</dbReference>